<dbReference type="AlphaFoldDB" id="A0A6A6TT71"/>
<reference evidence="1" key="1">
    <citation type="journal article" date="2020" name="Stud. Mycol.">
        <title>101 Dothideomycetes genomes: a test case for predicting lifestyles and emergence of pathogens.</title>
        <authorList>
            <person name="Haridas S."/>
            <person name="Albert R."/>
            <person name="Binder M."/>
            <person name="Bloem J."/>
            <person name="Labutti K."/>
            <person name="Salamov A."/>
            <person name="Andreopoulos B."/>
            <person name="Baker S."/>
            <person name="Barry K."/>
            <person name="Bills G."/>
            <person name="Bluhm B."/>
            <person name="Cannon C."/>
            <person name="Castanera R."/>
            <person name="Culley D."/>
            <person name="Daum C."/>
            <person name="Ezra D."/>
            <person name="Gonzalez J."/>
            <person name="Henrissat B."/>
            <person name="Kuo A."/>
            <person name="Liang C."/>
            <person name="Lipzen A."/>
            <person name="Lutzoni F."/>
            <person name="Magnuson J."/>
            <person name="Mondo S."/>
            <person name="Nolan M."/>
            <person name="Ohm R."/>
            <person name="Pangilinan J."/>
            <person name="Park H.-J."/>
            <person name="Ramirez L."/>
            <person name="Alfaro M."/>
            <person name="Sun H."/>
            <person name="Tritt A."/>
            <person name="Yoshinaga Y."/>
            <person name="Zwiers L.-H."/>
            <person name="Turgeon B."/>
            <person name="Goodwin S."/>
            <person name="Spatafora J."/>
            <person name="Crous P."/>
            <person name="Grigoriev I."/>
        </authorList>
    </citation>
    <scope>NUCLEOTIDE SEQUENCE</scope>
    <source>
        <strain evidence="1">CBS 122681</strain>
    </source>
</reference>
<protein>
    <submittedName>
        <fullName evidence="1">Uncharacterized protein</fullName>
    </submittedName>
</protein>
<keyword evidence="2" id="KW-1185">Reference proteome</keyword>
<evidence type="ECO:0000313" key="1">
    <source>
        <dbReference type="EMBL" id="KAF2662108.1"/>
    </source>
</evidence>
<evidence type="ECO:0000313" key="2">
    <source>
        <dbReference type="Proteomes" id="UP000799324"/>
    </source>
</evidence>
<gene>
    <name evidence="1" type="ORF">K491DRAFT_710067</name>
</gene>
<dbReference type="Proteomes" id="UP000799324">
    <property type="component" value="Unassembled WGS sequence"/>
</dbReference>
<proteinExistence type="predicted"/>
<dbReference type="EMBL" id="MU004290">
    <property type="protein sequence ID" value="KAF2662108.1"/>
    <property type="molecule type" value="Genomic_DNA"/>
</dbReference>
<accession>A0A6A6TT71</accession>
<name>A0A6A6TT71_9PLEO</name>
<sequence length="265" mass="31245">MPQVQLGGLKGEVIHSEFRRNETLILTYHPDAMKDMTGKETKNMKWDARVTLLFDLRERWKCVVKSWICIHKCAEALKKHHIYKAMNDFHPLYQERPGEYADEYEKEKNGEVDKEFGRIKSWVGNDNFVEELYKTANSKCKEVFRLLKAEEKMKPWKRLSNSRDLRIPHELELPQRENWEQYMKRVWEGKIMGPLIFGSHAVDFLTYLVSKALPMAAETPNYECDCIDTKAEIRILVLQPANNFSDPLETRLIKHKMVHLVPLPV</sequence>
<organism evidence="1 2">
    <name type="scientific">Lophiostoma macrostomum CBS 122681</name>
    <dbReference type="NCBI Taxonomy" id="1314788"/>
    <lineage>
        <taxon>Eukaryota</taxon>
        <taxon>Fungi</taxon>
        <taxon>Dikarya</taxon>
        <taxon>Ascomycota</taxon>
        <taxon>Pezizomycotina</taxon>
        <taxon>Dothideomycetes</taxon>
        <taxon>Pleosporomycetidae</taxon>
        <taxon>Pleosporales</taxon>
        <taxon>Lophiostomataceae</taxon>
        <taxon>Lophiostoma</taxon>
    </lineage>
</organism>